<evidence type="ECO:0000259" key="2">
    <source>
        <dbReference type="Pfam" id="PF24768"/>
    </source>
</evidence>
<gene>
    <name evidence="3" type="ORF">ElyMa_002356500</name>
</gene>
<feature type="compositionally biased region" description="Polar residues" evidence="1">
    <location>
        <begin position="812"/>
        <end position="839"/>
    </location>
</feature>
<dbReference type="GO" id="GO:0005829">
    <property type="term" value="C:cytosol"/>
    <property type="evidence" value="ECO:0007669"/>
    <property type="project" value="TreeGrafter"/>
</dbReference>
<feature type="region of interest" description="Disordered" evidence="1">
    <location>
        <begin position="1056"/>
        <end position="1101"/>
    </location>
</feature>
<dbReference type="Pfam" id="PF24768">
    <property type="entry name" value="ARM_ARMC5"/>
    <property type="match status" value="1"/>
</dbReference>
<dbReference type="EMBL" id="BMAT01004873">
    <property type="protein sequence ID" value="GFR82085.1"/>
    <property type="molecule type" value="Genomic_DNA"/>
</dbReference>
<dbReference type="PANTHER" id="PTHR23312:SF8">
    <property type="entry name" value="ARMADILLO REPEAT-CONTAINING PROTEIN 5"/>
    <property type="match status" value="1"/>
</dbReference>
<accession>A0AAV4GC94</accession>
<dbReference type="Proteomes" id="UP000762676">
    <property type="component" value="Unassembled WGS sequence"/>
</dbReference>
<feature type="compositionally biased region" description="Polar residues" evidence="1">
    <location>
        <begin position="983"/>
        <end position="995"/>
    </location>
</feature>
<organism evidence="3 4">
    <name type="scientific">Elysia marginata</name>
    <dbReference type="NCBI Taxonomy" id="1093978"/>
    <lineage>
        <taxon>Eukaryota</taxon>
        <taxon>Metazoa</taxon>
        <taxon>Spiralia</taxon>
        <taxon>Lophotrochozoa</taxon>
        <taxon>Mollusca</taxon>
        <taxon>Gastropoda</taxon>
        <taxon>Heterobranchia</taxon>
        <taxon>Euthyneura</taxon>
        <taxon>Panpulmonata</taxon>
        <taxon>Sacoglossa</taxon>
        <taxon>Placobranchoidea</taxon>
        <taxon>Plakobranchidae</taxon>
        <taxon>Elysia</taxon>
    </lineage>
</organism>
<dbReference type="PANTHER" id="PTHR23312">
    <property type="entry name" value="ARMC5 ARMADILLO REPEAT-CONTAINING -RELATED"/>
    <property type="match status" value="1"/>
</dbReference>
<reference evidence="3 4" key="1">
    <citation type="journal article" date="2021" name="Elife">
        <title>Chloroplast acquisition without the gene transfer in kleptoplastic sea slugs, Plakobranchus ocellatus.</title>
        <authorList>
            <person name="Maeda T."/>
            <person name="Takahashi S."/>
            <person name="Yoshida T."/>
            <person name="Shimamura S."/>
            <person name="Takaki Y."/>
            <person name="Nagai Y."/>
            <person name="Toyoda A."/>
            <person name="Suzuki Y."/>
            <person name="Arimoto A."/>
            <person name="Ishii H."/>
            <person name="Satoh N."/>
            <person name="Nishiyama T."/>
            <person name="Hasebe M."/>
            <person name="Maruyama T."/>
            <person name="Minagawa J."/>
            <person name="Obokata J."/>
            <person name="Shigenobu S."/>
        </authorList>
    </citation>
    <scope>NUCLEOTIDE SEQUENCE [LARGE SCALE GENOMIC DNA]</scope>
</reference>
<dbReference type="SUPFAM" id="SSF48371">
    <property type="entry name" value="ARM repeat"/>
    <property type="match status" value="1"/>
</dbReference>
<feature type="compositionally biased region" description="Polar residues" evidence="1">
    <location>
        <begin position="926"/>
        <end position="942"/>
    </location>
</feature>
<evidence type="ECO:0000256" key="1">
    <source>
        <dbReference type="SAM" id="MobiDB-lite"/>
    </source>
</evidence>
<evidence type="ECO:0000313" key="3">
    <source>
        <dbReference type="EMBL" id="GFR82085.1"/>
    </source>
</evidence>
<feature type="compositionally biased region" description="Low complexity" evidence="1">
    <location>
        <begin position="708"/>
        <end position="720"/>
    </location>
</feature>
<evidence type="ECO:0000313" key="4">
    <source>
        <dbReference type="Proteomes" id="UP000762676"/>
    </source>
</evidence>
<feature type="compositionally biased region" description="Polar residues" evidence="1">
    <location>
        <begin position="721"/>
        <end position="738"/>
    </location>
</feature>
<feature type="compositionally biased region" description="Low complexity" evidence="1">
    <location>
        <begin position="653"/>
        <end position="665"/>
    </location>
</feature>
<feature type="compositionally biased region" description="Basic and acidic residues" evidence="1">
    <location>
        <begin position="946"/>
        <end position="962"/>
    </location>
</feature>
<feature type="compositionally biased region" description="Polar residues" evidence="1">
    <location>
        <begin position="621"/>
        <end position="652"/>
    </location>
</feature>
<feature type="region of interest" description="Disordered" evidence="1">
    <location>
        <begin position="1108"/>
        <end position="1127"/>
    </location>
</feature>
<dbReference type="InterPro" id="IPR016024">
    <property type="entry name" value="ARM-type_fold"/>
</dbReference>
<feature type="domain" description="ARMC5-like ARM-repeats" evidence="2">
    <location>
        <begin position="69"/>
        <end position="318"/>
    </location>
</feature>
<feature type="compositionally biased region" description="Pro residues" evidence="1">
    <location>
        <begin position="696"/>
        <end position="707"/>
    </location>
</feature>
<feature type="region of interest" description="Disordered" evidence="1">
    <location>
        <begin position="606"/>
        <end position="781"/>
    </location>
</feature>
<feature type="compositionally biased region" description="Polar residues" evidence="1">
    <location>
        <begin position="767"/>
        <end position="781"/>
    </location>
</feature>
<feature type="region of interest" description="Disordered" evidence="1">
    <location>
        <begin position="794"/>
        <end position="863"/>
    </location>
</feature>
<feature type="compositionally biased region" description="Low complexity" evidence="1">
    <location>
        <begin position="680"/>
        <end position="691"/>
    </location>
</feature>
<name>A0AAV4GC94_9GAST</name>
<comment type="caution">
    <text evidence="3">The sequence shown here is derived from an EMBL/GenBank/DDBJ whole genome shotgun (WGS) entry which is preliminary data.</text>
</comment>
<dbReference type="InterPro" id="IPR011989">
    <property type="entry name" value="ARM-like"/>
</dbReference>
<protein>
    <submittedName>
        <fullName evidence="3">Armadillo repeat-containing protein 5</fullName>
    </submittedName>
</protein>
<dbReference type="Gene3D" id="1.25.10.10">
    <property type="entry name" value="Leucine-rich Repeat Variant"/>
    <property type="match status" value="2"/>
</dbReference>
<dbReference type="InterPro" id="IPR055445">
    <property type="entry name" value="ARM_ARMC5"/>
</dbReference>
<sequence length="1386" mass="151364">MGLEEEIARVISELQTGVDRSLFGSLTVLRTRLIKSAQARAQLLQRNAAKLLLDLLGEKARHGQQKKLPDLVVSILANLCLDDVASEQILHHGGLETIATFTLAADHESIQNRGVRALYNLAKHDGVIEELFNLEVPEFVTTRLLETEDEECRITYCRAIRQIGKTDSAVRRLVEDTVAVQALASMLKLDNKTLALKGLRTLAELGAIRCCTQFAGQVLTSKVEEELVNFSEDEDSDMAYFSLSLVYRLCEQGLVRPSLGAAGVVKLLVRLMSSTRRHVNRVSVLNSLCLCSMDSVNRNRMLEAGALEIFVGVLNGVENAQALSIGSATEGPSRAEGKDRVTSIEMDESEFHSNTEDKTNVLKKSQFHVLYDRIIGCLVNFIYHDKCFTKLVDLGIVDVLLVHLQRCSNYQTDNHADMKSESGIMTRKICDLTGNLDEQLKNEKLSTTNFSANKCVSSEVYGADMSGFLTDSTHNLEFMASGSSENTAGGYYNRRIRHESKGFELAVNSEAGEDTGIIQVEDTDPSIVHEAKSMEEEEEEQISQNIYSRDPLNIDNEEIGCQIVSQEKKTLPEMNESAAGSSNEECGASSLSFRKVKHTFSINSPTYQSEISRRSEDPHSSGMTCKNFSNSGSHTLAQGTSPGGTLNPSWPTSPASAMSSQLSSPRGFQSPYSPLSADASYYSPTQSSPPYSGAPFSPPSSLPPHSPPSSSQPGLSPALSWVSSSLASPGERSLTSASPLPFHSPQAGVSQGNFSPLRLTNFPGSPLLTSDTNSQGQEVVSSITGSGVSFQTSPGLFSDTNSQGDGAIACSGHSQSLPGPSFETETLTQGTLTISSPIYSATDDEDDDQEEEDNKDENKTFTGRVSFGEDLPALAPRSSVFIIEDEMPCSSEAKGVACETVFDCKDLNVKAIPTPAVSVDAASTSISHTTLNRSNKRSSSTEYDPVDMRQGRSLDGDDLSPKRCRVEFNPSVADSTLSVSASASPKTLSCSTQPLQDGMMKVSSRDKKLVPRSTNVSKKFQRMLSAPCPETNTQNQIGFKKRSSLLQLQVGAKDVSKTEGSGTSPNVFNCSTNSETTSFSSPSSACSPVSSQKGTEVKNSSRLGKEKTLFSTFQQSRHPEKRGRASDEKFRKIMQTTESNIFILLSSCSVRQSSLLKLIKTNVLINLLSYIRSAPAPLQRCFRTLKRLFSNQIIFNRLILAHTSTLIIKSLILEDDGTFPKTMFCAEWEDLFGELRRSRMNLSDLLPCNKTSDDSGTNGSQASDFGQRLDFEFHGDAYNMARTMSSSSSLAHRMFRDLYHNIRSFSSDSQNAWDTDSASHPSEFIYQPGVPRVETRVRVGLKLLACLSTIATSSYGEGEIQHLAHRGKPSEQLSCRIFMLHTPVVW</sequence>
<feature type="compositionally biased region" description="Low complexity" evidence="1">
    <location>
        <begin position="1068"/>
        <end position="1091"/>
    </location>
</feature>
<feature type="compositionally biased region" description="Polar residues" evidence="1">
    <location>
        <begin position="1092"/>
        <end position="1101"/>
    </location>
</feature>
<feature type="compositionally biased region" description="Polar residues" evidence="1">
    <location>
        <begin position="794"/>
        <end position="804"/>
    </location>
</feature>
<feature type="region of interest" description="Disordered" evidence="1">
    <location>
        <begin position="926"/>
        <end position="962"/>
    </location>
</feature>
<feature type="region of interest" description="Disordered" evidence="1">
    <location>
        <begin position="983"/>
        <end position="1012"/>
    </location>
</feature>
<proteinExistence type="predicted"/>
<feature type="compositionally biased region" description="Polar residues" evidence="1">
    <location>
        <begin position="1058"/>
        <end position="1067"/>
    </location>
</feature>
<feature type="compositionally biased region" description="Acidic residues" evidence="1">
    <location>
        <begin position="842"/>
        <end position="855"/>
    </location>
</feature>
<keyword evidence="4" id="KW-1185">Reference proteome</keyword>
<dbReference type="GO" id="GO:0009653">
    <property type="term" value="P:anatomical structure morphogenesis"/>
    <property type="evidence" value="ECO:0007669"/>
    <property type="project" value="TreeGrafter"/>
</dbReference>